<name>A0A1M5QCX3_9ALTE</name>
<evidence type="ECO:0000313" key="2">
    <source>
        <dbReference type="Proteomes" id="UP000184520"/>
    </source>
</evidence>
<evidence type="ECO:0000313" key="1">
    <source>
        <dbReference type="EMBL" id="SHH11721.1"/>
    </source>
</evidence>
<dbReference type="EMBL" id="FQWD01000006">
    <property type="protein sequence ID" value="SHH11721.1"/>
    <property type="molecule type" value="Genomic_DNA"/>
</dbReference>
<protein>
    <submittedName>
        <fullName evidence="1">Uncharacterized protein</fullName>
    </submittedName>
</protein>
<dbReference type="STRING" id="634436.SAMN05216361_3838"/>
<sequence>MLKRLFSLFKPVPVPIIIVGTDYLSFQLGSSLTARQRYVVRFFINQAPWHHKTIMLGAELRYENELLALVKRHNIKAVCCVLESDYLHYQTHFQEALAMHQCQLLFCKEDADSLDLLH</sequence>
<reference evidence="2" key="1">
    <citation type="submission" date="2016-11" db="EMBL/GenBank/DDBJ databases">
        <authorList>
            <person name="Varghese N."/>
            <person name="Submissions S."/>
        </authorList>
    </citation>
    <scope>NUCLEOTIDE SEQUENCE [LARGE SCALE GENOMIC DNA]</scope>
    <source>
        <strain evidence="2">CGMCC 1.8995</strain>
    </source>
</reference>
<keyword evidence="2" id="KW-1185">Reference proteome</keyword>
<gene>
    <name evidence="1" type="ORF">SAMN05216361_3838</name>
</gene>
<dbReference type="OrthoDB" id="6089189at2"/>
<dbReference type="Proteomes" id="UP000184520">
    <property type="component" value="Unassembled WGS sequence"/>
</dbReference>
<organism evidence="1 2">
    <name type="scientific">Marisediminitalea aggregata</name>
    <dbReference type="NCBI Taxonomy" id="634436"/>
    <lineage>
        <taxon>Bacteria</taxon>
        <taxon>Pseudomonadati</taxon>
        <taxon>Pseudomonadota</taxon>
        <taxon>Gammaproteobacteria</taxon>
        <taxon>Alteromonadales</taxon>
        <taxon>Alteromonadaceae</taxon>
        <taxon>Marisediminitalea</taxon>
    </lineage>
</organism>
<accession>A0A1M5QCX3</accession>
<dbReference type="AlphaFoldDB" id="A0A1M5QCX3"/>
<dbReference type="RefSeq" id="WP_073324765.1">
    <property type="nucleotide sequence ID" value="NZ_FQWD01000006.1"/>
</dbReference>
<proteinExistence type="predicted"/>